<evidence type="ECO:0000256" key="3">
    <source>
        <dbReference type="ARBA" id="ARBA00022679"/>
    </source>
</evidence>
<reference evidence="10" key="2">
    <citation type="submission" date="2019-07" db="EMBL/GenBank/DDBJ databases">
        <title>Helicobacter labacensis sp. nov., Helicobacter mehlei sp. nov. and Helicobacter vulpis sp. nov., isolated from gastric mucosa of red fox (Vulpis vulpis).</title>
        <authorList>
            <person name="Papic B."/>
        </authorList>
    </citation>
    <scope>NUCLEOTIDE SEQUENCE [LARGE SCALE GENOMIC DNA]</scope>
    <source>
        <strain evidence="10">L8b</strain>
    </source>
</reference>
<comment type="caution">
    <text evidence="9">The sequence shown here is derived from an EMBL/GenBank/DDBJ whole genome shotgun (WGS) entry which is preliminary data.</text>
</comment>
<dbReference type="Proteomes" id="UP000319322">
    <property type="component" value="Unassembled WGS sequence"/>
</dbReference>
<sequence>MILDNRFLLCWLAPIVAGLFSPYAQGFKHLVAFESKIAFYGFLVLYLFYALFALIKSPLVVKILKNTLVFISVFFAFLHFFLARYFDMLLTPSTIDTILATNLKESHDFLTSMVLPHGGVILGVVVAYVLFLYVVRVNVCLNRKIHIALITMFVLGIGAHMTKIKSVNMKLAYGASQAIERVIPLMREGHAIYTSLKEYGNNQAILQAIREPLPKDYLKVDSDSVPNVVLIVGESASRNFMHLYGYPVPNTPFLSGLAERERERDRNLFVFRDTIAPFGWTDRALKVLLNYSDVENRSTPWYEQKSFGAVFNAAGYQTFWLDNQQRPLLTNFYTIYPTVFTAHIWTNFELKEYDQVLIDVFKAQIQPQLKEHNFILFHLYGNHIYYHERFPKDFAKFTPKDIPYQGLHVQNDKDKQIVADYVNSIYYTDHILKEIFNLFKDKNAIIFYISDHAQDNFESSTTYAHRCSTYGVEIPFVVYVTDTFKQKYPQKVKQIAEAINKPFMSDDLIHSLLPIVGIHTKDNLESKNLFSPQFDIKRKRIYCGDRLYEK</sequence>
<protein>
    <submittedName>
        <fullName evidence="9">Phosphoethanolamine transferase</fullName>
    </submittedName>
</protein>
<keyword evidence="2" id="KW-1003">Cell membrane</keyword>
<feature type="transmembrane region" description="Helical" evidence="7">
    <location>
        <begin position="114"/>
        <end position="133"/>
    </location>
</feature>
<evidence type="ECO:0000313" key="10">
    <source>
        <dbReference type="Proteomes" id="UP000319322"/>
    </source>
</evidence>
<dbReference type="PANTHER" id="PTHR30443">
    <property type="entry name" value="INNER MEMBRANE PROTEIN"/>
    <property type="match status" value="1"/>
</dbReference>
<dbReference type="CDD" id="cd16017">
    <property type="entry name" value="LptA"/>
    <property type="match status" value="1"/>
</dbReference>
<comment type="subcellular location">
    <subcellularLocation>
        <location evidence="1">Cell membrane</location>
        <topology evidence="1">Multi-pass membrane protein</topology>
    </subcellularLocation>
</comment>
<dbReference type="Pfam" id="PF00884">
    <property type="entry name" value="Sulfatase"/>
    <property type="match status" value="1"/>
</dbReference>
<dbReference type="GO" id="GO:0016776">
    <property type="term" value="F:phosphotransferase activity, phosphate group as acceptor"/>
    <property type="evidence" value="ECO:0007669"/>
    <property type="project" value="TreeGrafter"/>
</dbReference>
<keyword evidence="6 7" id="KW-0472">Membrane</keyword>
<dbReference type="RefSeq" id="WP_143928353.1">
    <property type="nucleotide sequence ID" value="NZ_VKGC01000003.1"/>
</dbReference>
<feature type="transmembrane region" description="Helical" evidence="7">
    <location>
        <begin position="145"/>
        <end position="162"/>
    </location>
</feature>
<evidence type="ECO:0000256" key="5">
    <source>
        <dbReference type="ARBA" id="ARBA00022989"/>
    </source>
</evidence>
<evidence type="ECO:0000256" key="1">
    <source>
        <dbReference type="ARBA" id="ARBA00004651"/>
    </source>
</evidence>
<evidence type="ECO:0000256" key="4">
    <source>
        <dbReference type="ARBA" id="ARBA00022692"/>
    </source>
</evidence>
<keyword evidence="10" id="KW-1185">Reference proteome</keyword>
<gene>
    <name evidence="9" type="ORF">FNE76_01845</name>
</gene>
<evidence type="ECO:0000256" key="2">
    <source>
        <dbReference type="ARBA" id="ARBA00022475"/>
    </source>
</evidence>
<name>A0A553V188_9HELI</name>
<dbReference type="PANTHER" id="PTHR30443:SF2">
    <property type="entry name" value="PHOSPHOETHANOLAMINE TRANSFERASE EPTC"/>
    <property type="match status" value="1"/>
</dbReference>
<dbReference type="EMBL" id="VKGC01000003">
    <property type="protein sequence ID" value="TSA86248.1"/>
    <property type="molecule type" value="Genomic_DNA"/>
</dbReference>
<dbReference type="SUPFAM" id="SSF53649">
    <property type="entry name" value="Alkaline phosphatase-like"/>
    <property type="match status" value="1"/>
</dbReference>
<dbReference type="GO" id="GO:0005886">
    <property type="term" value="C:plasma membrane"/>
    <property type="evidence" value="ECO:0007669"/>
    <property type="project" value="UniProtKB-SubCell"/>
</dbReference>
<feature type="domain" description="Sulfatase N-terminal" evidence="8">
    <location>
        <begin position="226"/>
        <end position="518"/>
    </location>
</feature>
<evidence type="ECO:0000313" key="9">
    <source>
        <dbReference type="EMBL" id="TSA86248.1"/>
    </source>
</evidence>
<dbReference type="GO" id="GO:0009244">
    <property type="term" value="P:lipopolysaccharide core region biosynthetic process"/>
    <property type="evidence" value="ECO:0007669"/>
    <property type="project" value="TreeGrafter"/>
</dbReference>
<dbReference type="InterPro" id="IPR000917">
    <property type="entry name" value="Sulfatase_N"/>
</dbReference>
<dbReference type="InterPro" id="IPR040423">
    <property type="entry name" value="PEA_transferase"/>
</dbReference>
<reference evidence="9 10" key="1">
    <citation type="submission" date="2019-07" db="EMBL/GenBank/DDBJ databases">
        <title>Helicobacter labacensis sp. nov., Helicobacter mehlei sp. nov. and Helicobacter vulpis sp. nov., isolated from gastric mucosa of red fox (Vulpis vulpis).</title>
        <authorList>
            <person name="Kusar D."/>
            <person name="Gruntar I."/>
            <person name="Pate M."/>
            <person name="Zajc U."/>
            <person name="Ocepek M."/>
        </authorList>
    </citation>
    <scope>NUCLEOTIDE SEQUENCE [LARGE SCALE GENOMIC DNA]</scope>
    <source>
        <strain evidence="9 10">L8b</strain>
    </source>
</reference>
<feature type="transmembrane region" description="Helical" evidence="7">
    <location>
        <begin position="37"/>
        <end position="55"/>
    </location>
</feature>
<reference evidence="9 10" key="3">
    <citation type="submission" date="2019-07" db="EMBL/GenBank/DDBJ databases">
        <authorList>
            <person name="Papic B."/>
        </authorList>
    </citation>
    <scope>NUCLEOTIDE SEQUENCE [LARGE SCALE GENOMIC DNA]</scope>
    <source>
        <strain evidence="9 10">L8b</strain>
    </source>
</reference>
<dbReference type="Gene3D" id="3.40.720.10">
    <property type="entry name" value="Alkaline Phosphatase, subunit A"/>
    <property type="match status" value="1"/>
</dbReference>
<feature type="transmembrane region" description="Helical" evidence="7">
    <location>
        <begin position="7"/>
        <end position="25"/>
    </location>
</feature>
<accession>A0A553V188</accession>
<proteinExistence type="predicted"/>
<dbReference type="InterPro" id="IPR058130">
    <property type="entry name" value="PEA_transf_C"/>
</dbReference>
<keyword evidence="3 9" id="KW-0808">Transferase</keyword>
<dbReference type="AlphaFoldDB" id="A0A553V188"/>
<evidence type="ECO:0000259" key="8">
    <source>
        <dbReference type="Pfam" id="PF00884"/>
    </source>
</evidence>
<organism evidence="9 10">
    <name type="scientific">Helicobacter mehlei</name>
    <dbReference type="NCBI Taxonomy" id="2316080"/>
    <lineage>
        <taxon>Bacteria</taxon>
        <taxon>Pseudomonadati</taxon>
        <taxon>Campylobacterota</taxon>
        <taxon>Epsilonproteobacteria</taxon>
        <taxon>Campylobacterales</taxon>
        <taxon>Helicobacteraceae</taxon>
        <taxon>Helicobacter</taxon>
    </lineage>
</organism>
<evidence type="ECO:0000256" key="6">
    <source>
        <dbReference type="ARBA" id="ARBA00023136"/>
    </source>
</evidence>
<keyword evidence="5 7" id="KW-1133">Transmembrane helix</keyword>
<evidence type="ECO:0000256" key="7">
    <source>
        <dbReference type="SAM" id="Phobius"/>
    </source>
</evidence>
<dbReference type="InterPro" id="IPR017850">
    <property type="entry name" value="Alkaline_phosphatase_core_sf"/>
</dbReference>
<feature type="transmembrane region" description="Helical" evidence="7">
    <location>
        <begin position="67"/>
        <end position="86"/>
    </location>
</feature>
<keyword evidence="4 7" id="KW-0812">Transmembrane</keyword>